<sequence length="62" mass="6890">MRNSTTRVKSQSLPGVDIELRRNSIARQRIILDDLRFGASVDDVDDDVGRVGHDVVDRGALL</sequence>
<organism evidence="1">
    <name type="scientific">Mycobacterium kansasii</name>
    <dbReference type="NCBI Taxonomy" id="1768"/>
    <lineage>
        <taxon>Bacteria</taxon>
        <taxon>Bacillati</taxon>
        <taxon>Actinomycetota</taxon>
        <taxon>Actinomycetes</taxon>
        <taxon>Mycobacteriales</taxon>
        <taxon>Mycobacteriaceae</taxon>
        <taxon>Mycobacterium</taxon>
    </lineage>
</organism>
<dbReference type="EMBL" id="LR589401">
    <property type="protein sequence ID" value="VTP05698.1"/>
    <property type="molecule type" value="Genomic_DNA"/>
</dbReference>
<reference evidence="1" key="1">
    <citation type="submission" date="2019-05" db="EMBL/GenBank/DDBJ databases">
        <authorList>
            <person name="Naeem R."/>
            <person name="Antony C."/>
            <person name="Guan Q."/>
        </authorList>
    </citation>
    <scope>NUCLEOTIDE SEQUENCE</scope>
    <source>
        <strain evidence="1">3</strain>
    </source>
</reference>
<protein>
    <submittedName>
        <fullName evidence="1">Uncharacterized protein</fullName>
    </submittedName>
</protein>
<evidence type="ECO:0000313" key="1">
    <source>
        <dbReference type="EMBL" id="VTP05698.1"/>
    </source>
</evidence>
<accession>A0A653F7M3</accession>
<proteinExistence type="predicted"/>
<gene>
    <name evidence="1" type="ORF">BIN_B_05543</name>
</gene>
<name>A0A653F7M3_MYCKA</name>
<dbReference type="AlphaFoldDB" id="A0A653F7M3"/>